<dbReference type="PROSITE" id="PS00138">
    <property type="entry name" value="SUBTILASE_SER"/>
    <property type="match status" value="1"/>
</dbReference>
<dbReference type="InterPro" id="IPR036852">
    <property type="entry name" value="Peptidase_S8/S53_dom_sf"/>
</dbReference>
<evidence type="ECO:0000256" key="1">
    <source>
        <dbReference type="ARBA" id="ARBA00011073"/>
    </source>
</evidence>
<proteinExistence type="inferred from homology"/>
<comment type="caution">
    <text evidence="8">The sequence shown here is derived from an EMBL/GenBank/DDBJ whole genome shotgun (WGS) entry which is preliminary data.</text>
</comment>
<dbReference type="Gene3D" id="3.40.50.200">
    <property type="entry name" value="Peptidase S8/S53 domain"/>
    <property type="match status" value="1"/>
</dbReference>
<dbReference type="PANTHER" id="PTHR43806">
    <property type="entry name" value="PEPTIDASE S8"/>
    <property type="match status" value="1"/>
</dbReference>
<feature type="compositionally biased region" description="Basic and acidic residues" evidence="6">
    <location>
        <begin position="389"/>
        <end position="416"/>
    </location>
</feature>
<feature type="region of interest" description="Disordered" evidence="6">
    <location>
        <begin position="123"/>
        <end position="198"/>
    </location>
</feature>
<feature type="domain" description="CBF1-interacting co-repressor CIR N-terminal" evidence="7">
    <location>
        <begin position="14"/>
        <end position="50"/>
    </location>
</feature>
<protein>
    <submittedName>
        <fullName evidence="8">Subtilisin-like serine protease</fullName>
    </submittedName>
</protein>
<dbReference type="InterPro" id="IPR050131">
    <property type="entry name" value="Peptidase_S8_subtilisin-like"/>
</dbReference>
<dbReference type="STRING" id="554055.A0A2P6VS08"/>
<feature type="region of interest" description="Disordered" evidence="6">
    <location>
        <begin position="274"/>
        <end position="300"/>
    </location>
</feature>
<feature type="compositionally biased region" description="Low complexity" evidence="6">
    <location>
        <begin position="317"/>
        <end position="333"/>
    </location>
</feature>
<feature type="active site" description="Charge relay system" evidence="5">
    <location>
        <position position="478"/>
    </location>
</feature>
<keyword evidence="4 5" id="KW-0720">Serine protease</keyword>
<dbReference type="Proteomes" id="UP000239649">
    <property type="component" value="Unassembled WGS sequence"/>
</dbReference>
<keyword evidence="3 5" id="KW-0378">Hydrolase</keyword>
<evidence type="ECO:0000313" key="9">
    <source>
        <dbReference type="Proteomes" id="UP000239649"/>
    </source>
</evidence>
<feature type="compositionally biased region" description="Basic and acidic residues" evidence="6">
    <location>
        <begin position="220"/>
        <end position="238"/>
    </location>
</feature>
<feature type="compositionally biased region" description="Pro residues" evidence="6">
    <location>
        <begin position="831"/>
        <end position="864"/>
    </location>
</feature>
<feature type="active site" description="Charge relay system" evidence="5">
    <location>
        <position position="525"/>
    </location>
</feature>
<feature type="region of interest" description="Disordered" evidence="6">
    <location>
        <begin position="25"/>
        <end position="51"/>
    </location>
</feature>
<dbReference type="SMART" id="SM01083">
    <property type="entry name" value="Cir_N"/>
    <property type="match status" value="1"/>
</dbReference>
<dbReference type="InterPro" id="IPR023828">
    <property type="entry name" value="Peptidase_S8_Ser-AS"/>
</dbReference>
<reference evidence="8 9" key="1">
    <citation type="journal article" date="2018" name="Plant J.">
        <title>Genome sequences of Chlorella sorokiniana UTEX 1602 and Micractinium conductrix SAG 241.80: implications to maltose excretion by a green alga.</title>
        <authorList>
            <person name="Arriola M.B."/>
            <person name="Velmurugan N."/>
            <person name="Zhang Y."/>
            <person name="Plunkett M.H."/>
            <person name="Hondzo H."/>
            <person name="Barney B.M."/>
        </authorList>
    </citation>
    <scope>NUCLEOTIDE SEQUENCE [LARGE SCALE GENOMIC DNA]</scope>
    <source>
        <strain evidence="8 9">SAG 241.80</strain>
    </source>
</reference>
<dbReference type="SUPFAM" id="SSF52743">
    <property type="entry name" value="Subtilisin-like"/>
    <property type="match status" value="1"/>
</dbReference>
<dbReference type="Pfam" id="PF00082">
    <property type="entry name" value="Peptidase_S8"/>
    <property type="match status" value="1"/>
</dbReference>
<evidence type="ECO:0000256" key="5">
    <source>
        <dbReference type="PROSITE-ProRule" id="PRU01240"/>
    </source>
</evidence>
<dbReference type="GO" id="GO:0004252">
    <property type="term" value="F:serine-type endopeptidase activity"/>
    <property type="evidence" value="ECO:0007669"/>
    <property type="project" value="UniProtKB-UniRule"/>
</dbReference>
<evidence type="ECO:0000313" key="8">
    <source>
        <dbReference type="EMBL" id="PSC76857.1"/>
    </source>
</evidence>
<sequence length="1022" mass="108410">MGGHGGLNILPQKSWNVYNRDNKLKVSRDEAEHEEKQAEVRERAENADRERRRQLLLQRARQRFGDRQGAEAGAVQVQAPVLALPGPPADARPAGWQADAAAMRGLAAGQADHCAALEAQVQQGAPTAARRGGDGQARASRKRERRQQQQQQQQQRGPPPTLAQLASQLHAPDGGAPPQPQQQEREVAVPPAAQQERPAKMQRFNLFAEEEEAAAAARRKNPEAEAERRDEQRRRGDAKTQTSDARFDEQFRFANRLYGQAAMPWYAKTGSTLPAAQEEAGPGGQAQLHHEQAQQAPGGRKQMWQWEMQARAALAGVPQQAQQAQQEAPPLLAGVKVVRPGGRDGGGGKDDGSSSSSSSGSDSSSSDSDSSGGGGRKRRRRRSSKRRRRDDSGSKSRERRSKERQKVKQKGSKDSKGGSSKGGGGKDIAQLRLERLQREEAERSRQQAMLAAAQGRDPALAGKKYHQSFGFVKVCVIDSGARRTHLDLSANIAGGWNRAVKQDGTQPAPGTAEYYDFTDAYLYTHDTHTAGTVGAVGNNGLGLTGVSWSVALWICRALLPPAADGNAYFYSSATLDCYALCNQVGAKVVSASFGGYAYSPAAKAAIEALGANGTTVVAAAGNESNDNDGPYPHYPSSYVTAYKNVISVAPGSNIHSTLGGSDNDYGHYSGTSMACPIVSGAAALLLSLKPAATVSQLRTALLSSVDPVPSLAGKVLSGGRLNVRKAIAVLLGAPQPTLPAQQHSWTEEAGFKYVFTYSGYATRVASNSSTCFDDCQASSWCYFAVTAPLTSFLPGSGVRGTCLHLDASALIDTIESDPLFSSGYKTALAPANPPRPPPRPPRPPPSPPVPPSPPPLPPPPPSPPAGLGSWSTPLVVPSVPYLSAQLSAASFRDTPSPVGCQYARSRAVVFRLYVNASLPGSLTASSCGHTTSGDPVVSVWSAASAAGPYSCEGGNEDGACAAANLNTFRFTWSTEANTYYYIAVSPRDLQEPLPVLRLSLTHQFSPPPSPPKPSPPSPLSPR</sequence>
<evidence type="ECO:0000259" key="7">
    <source>
        <dbReference type="SMART" id="SM01083"/>
    </source>
</evidence>
<dbReference type="PROSITE" id="PS51892">
    <property type="entry name" value="SUBTILASE"/>
    <property type="match status" value="1"/>
</dbReference>
<feature type="compositionally biased region" description="Pro residues" evidence="6">
    <location>
        <begin position="1005"/>
        <end position="1022"/>
    </location>
</feature>
<feature type="active site" description="Charge relay system" evidence="5">
    <location>
        <position position="672"/>
    </location>
</feature>
<dbReference type="PRINTS" id="PR00723">
    <property type="entry name" value="SUBTILISIN"/>
</dbReference>
<feature type="compositionally biased region" description="Low complexity" evidence="6">
    <location>
        <begin position="353"/>
        <end position="370"/>
    </location>
</feature>
<dbReference type="EMBL" id="LHPF02000001">
    <property type="protein sequence ID" value="PSC76857.1"/>
    <property type="molecule type" value="Genomic_DNA"/>
</dbReference>
<keyword evidence="2 5" id="KW-0645">Protease</keyword>
<feature type="compositionally biased region" description="Basic residues" evidence="6">
    <location>
        <begin position="375"/>
        <end position="388"/>
    </location>
</feature>
<evidence type="ECO:0000256" key="2">
    <source>
        <dbReference type="ARBA" id="ARBA00022670"/>
    </source>
</evidence>
<feature type="region of interest" description="Disordered" evidence="6">
    <location>
        <begin position="1000"/>
        <end position="1022"/>
    </location>
</feature>
<dbReference type="InterPro" id="IPR000209">
    <property type="entry name" value="Peptidase_S8/S53_dom"/>
</dbReference>
<name>A0A2P6VS08_9CHLO</name>
<evidence type="ECO:0000256" key="3">
    <source>
        <dbReference type="ARBA" id="ARBA00022801"/>
    </source>
</evidence>
<dbReference type="AlphaFoldDB" id="A0A2P6VS08"/>
<accession>A0A2P6VS08</accession>
<comment type="similarity">
    <text evidence="1 5">Belongs to the peptidase S8 family.</text>
</comment>
<dbReference type="OrthoDB" id="2159131at2759"/>
<keyword evidence="9" id="KW-1185">Reference proteome</keyword>
<evidence type="ECO:0000256" key="4">
    <source>
        <dbReference type="ARBA" id="ARBA00022825"/>
    </source>
</evidence>
<dbReference type="GO" id="GO:0005615">
    <property type="term" value="C:extracellular space"/>
    <property type="evidence" value="ECO:0007669"/>
    <property type="project" value="TreeGrafter"/>
</dbReference>
<dbReference type="PANTHER" id="PTHR43806:SF11">
    <property type="entry name" value="CEREVISIN-RELATED"/>
    <property type="match status" value="1"/>
</dbReference>
<feature type="region of interest" description="Disordered" evidence="6">
    <location>
        <begin position="211"/>
        <end position="245"/>
    </location>
</feature>
<feature type="region of interest" description="Disordered" evidence="6">
    <location>
        <begin position="317"/>
        <end position="428"/>
    </location>
</feature>
<gene>
    <name evidence="8" type="primary">g599</name>
    <name evidence="8" type="ORF">C2E20_0599</name>
</gene>
<evidence type="ECO:0000256" key="6">
    <source>
        <dbReference type="SAM" id="MobiDB-lite"/>
    </source>
</evidence>
<feature type="region of interest" description="Disordered" evidence="6">
    <location>
        <begin position="825"/>
        <end position="866"/>
    </location>
</feature>
<dbReference type="InterPro" id="IPR019339">
    <property type="entry name" value="CIR_N_dom"/>
</dbReference>
<organism evidence="8 9">
    <name type="scientific">Micractinium conductrix</name>
    <dbReference type="NCBI Taxonomy" id="554055"/>
    <lineage>
        <taxon>Eukaryota</taxon>
        <taxon>Viridiplantae</taxon>
        <taxon>Chlorophyta</taxon>
        <taxon>core chlorophytes</taxon>
        <taxon>Trebouxiophyceae</taxon>
        <taxon>Chlorellales</taxon>
        <taxon>Chlorellaceae</taxon>
        <taxon>Chlorella clade</taxon>
        <taxon>Micractinium</taxon>
    </lineage>
</organism>
<dbReference type="InterPro" id="IPR015500">
    <property type="entry name" value="Peptidase_S8_subtilisin-rel"/>
</dbReference>
<dbReference type="GO" id="GO:0006508">
    <property type="term" value="P:proteolysis"/>
    <property type="evidence" value="ECO:0007669"/>
    <property type="project" value="UniProtKB-KW"/>
</dbReference>